<keyword evidence="3" id="KW-1185">Reference proteome</keyword>
<dbReference type="RefSeq" id="WP_144752491.1">
    <property type="nucleotide sequence ID" value="NZ_VMNW02000073.1"/>
</dbReference>
<keyword evidence="1" id="KW-0812">Transmembrane</keyword>
<feature type="transmembrane region" description="Helical" evidence="1">
    <location>
        <begin position="99"/>
        <end position="132"/>
    </location>
</feature>
<dbReference type="OrthoDB" id="3627103at2"/>
<accession>A0A5N0US20</accession>
<protein>
    <submittedName>
        <fullName evidence="2">Uncharacterized protein</fullName>
    </submittedName>
</protein>
<evidence type="ECO:0000313" key="2">
    <source>
        <dbReference type="EMBL" id="KAA9153697.1"/>
    </source>
</evidence>
<keyword evidence="1" id="KW-0472">Membrane</keyword>
<comment type="caution">
    <text evidence="2">The sequence shown here is derived from an EMBL/GenBank/DDBJ whole genome shotgun (WGS) entry which is preliminary data.</text>
</comment>
<organism evidence="2 3">
    <name type="scientific">Amycolatopsis acidicola</name>
    <dbReference type="NCBI Taxonomy" id="2596893"/>
    <lineage>
        <taxon>Bacteria</taxon>
        <taxon>Bacillati</taxon>
        <taxon>Actinomycetota</taxon>
        <taxon>Actinomycetes</taxon>
        <taxon>Pseudonocardiales</taxon>
        <taxon>Pseudonocardiaceae</taxon>
        <taxon>Amycolatopsis</taxon>
    </lineage>
</organism>
<sequence>MRVKDSHGEFWQAYRRMTPWHRLVQPANLAQLEYSRYRVAPKRPSVIEQSKRRRAERQERQEAKREQRKITGWHWLYMGPALVVGVLVIGLAAQALEAVVYFLVFLAWLVLMPFYLVELVARTVVGAGLWLARLTGLARSRVDVVGGLGQVQSLTKVLVPGFGNAGHLVRAVVDQRRTSAVPFDPRDPAVGRLLGAARAEVTEHASVWSAPAPVMPGR</sequence>
<evidence type="ECO:0000313" key="3">
    <source>
        <dbReference type="Proteomes" id="UP000319769"/>
    </source>
</evidence>
<feature type="transmembrane region" description="Helical" evidence="1">
    <location>
        <begin position="74"/>
        <end position="93"/>
    </location>
</feature>
<reference evidence="2" key="1">
    <citation type="submission" date="2019-09" db="EMBL/GenBank/DDBJ databases">
        <authorList>
            <person name="Teo W.F.A."/>
            <person name="Duangmal K."/>
        </authorList>
    </citation>
    <scope>NUCLEOTIDE SEQUENCE [LARGE SCALE GENOMIC DNA]</scope>
    <source>
        <strain evidence="2">K81G1</strain>
    </source>
</reference>
<gene>
    <name evidence="2" type="ORF">FPZ12_033830</name>
</gene>
<proteinExistence type="predicted"/>
<dbReference type="EMBL" id="VMNW02000073">
    <property type="protein sequence ID" value="KAA9153697.1"/>
    <property type="molecule type" value="Genomic_DNA"/>
</dbReference>
<keyword evidence="1" id="KW-1133">Transmembrane helix</keyword>
<name>A0A5N0US20_9PSEU</name>
<dbReference type="AlphaFoldDB" id="A0A5N0US20"/>
<evidence type="ECO:0000256" key="1">
    <source>
        <dbReference type="SAM" id="Phobius"/>
    </source>
</evidence>
<dbReference type="Proteomes" id="UP000319769">
    <property type="component" value="Unassembled WGS sequence"/>
</dbReference>